<sequence>MSRVLVISAHQDLNQSTSNRLILNTLEEKLGSQVSVRRLTELYPDFNIDVAAEQQALVEADVVVFQFPLFWYNVPAILKKWLDDVWTYGFAYGEGGNKLQGKKLLVSLTTGGVAEVYTDAVMGNIEDLVKPLKSSATYAGFEWAGVEATFAQLYIPGVHSDADLANVQTKAQAHAERVVAKLASL</sequence>
<dbReference type="InterPro" id="IPR003680">
    <property type="entry name" value="Flavodoxin_fold"/>
</dbReference>
<keyword evidence="1" id="KW-0560">Oxidoreductase</keyword>
<dbReference type="SUPFAM" id="SSF52218">
    <property type="entry name" value="Flavoproteins"/>
    <property type="match status" value="1"/>
</dbReference>
<gene>
    <name evidence="3" type="ORF">F480_05655</name>
</gene>
<accession>A0A179CVG5</accession>
<comment type="caution">
    <text evidence="3">The sequence shown here is derived from an EMBL/GenBank/DDBJ whole genome shotgun (WGS) entry which is preliminary data.</text>
</comment>
<dbReference type="PANTHER" id="PTHR47307">
    <property type="entry name" value="GLUTATHIONE-REGULATED POTASSIUM-EFFLUX SYSTEM ANCILLARY PROTEIN KEFG"/>
    <property type="match status" value="1"/>
</dbReference>
<feature type="domain" description="Flavodoxin-like fold" evidence="2">
    <location>
        <begin position="3"/>
        <end position="168"/>
    </location>
</feature>
<dbReference type="EMBL" id="JACI01000002">
    <property type="protein sequence ID" value="OAQ13894.1"/>
    <property type="molecule type" value="Genomic_DNA"/>
</dbReference>
<dbReference type="GO" id="GO:0010181">
    <property type="term" value="F:FMN binding"/>
    <property type="evidence" value="ECO:0007669"/>
    <property type="project" value="TreeGrafter"/>
</dbReference>
<evidence type="ECO:0000313" key="4">
    <source>
        <dbReference type="Proteomes" id="UP000078358"/>
    </source>
</evidence>
<dbReference type="GO" id="GO:0009055">
    <property type="term" value="F:electron transfer activity"/>
    <property type="evidence" value="ECO:0007669"/>
    <property type="project" value="TreeGrafter"/>
</dbReference>
<name>A0A179CVG5_BIBTR</name>
<dbReference type="Pfam" id="PF02525">
    <property type="entry name" value="Flavodoxin_2"/>
    <property type="match status" value="1"/>
</dbReference>
<proteinExistence type="predicted"/>
<dbReference type="PATRIC" id="fig|1261658.3.peg.1115"/>
<dbReference type="InterPro" id="IPR029039">
    <property type="entry name" value="Flavoprotein-like_sf"/>
</dbReference>
<organism evidence="3 4">
    <name type="scientific">Bibersteinia trehalosi Y31</name>
    <dbReference type="NCBI Taxonomy" id="1261658"/>
    <lineage>
        <taxon>Bacteria</taxon>
        <taxon>Pseudomonadati</taxon>
        <taxon>Pseudomonadota</taxon>
        <taxon>Gammaproteobacteria</taxon>
        <taxon>Pasteurellales</taxon>
        <taxon>Pasteurellaceae</taxon>
        <taxon>Bibersteinia</taxon>
    </lineage>
</organism>
<dbReference type="GO" id="GO:0003955">
    <property type="term" value="F:NAD(P)H dehydrogenase (quinone) activity"/>
    <property type="evidence" value="ECO:0007669"/>
    <property type="project" value="TreeGrafter"/>
</dbReference>
<dbReference type="RefSeq" id="WP_064318468.1">
    <property type="nucleotide sequence ID" value="NZ_JACI01000002.1"/>
</dbReference>
<dbReference type="InterPro" id="IPR046980">
    <property type="entry name" value="KefG/KefF"/>
</dbReference>
<protein>
    <submittedName>
        <fullName evidence="3">FMN reductase</fullName>
    </submittedName>
</protein>
<dbReference type="Gene3D" id="3.40.50.360">
    <property type="match status" value="1"/>
</dbReference>
<reference evidence="3 4" key="1">
    <citation type="submission" date="2014-01" db="EMBL/GenBank/DDBJ databases">
        <authorList>
            <person name="Zuccon D."/>
        </authorList>
    </citation>
    <scope>NUCLEOTIDE SEQUENCE [LARGE SCALE GENOMIC DNA]</scope>
    <source>
        <strain evidence="3 4">Y31</strain>
    </source>
</reference>
<evidence type="ECO:0000259" key="2">
    <source>
        <dbReference type="Pfam" id="PF02525"/>
    </source>
</evidence>
<dbReference type="AlphaFoldDB" id="A0A179CVG5"/>
<evidence type="ECO:0000313" key="3">
    <source>
        <dbReference type="EMBL" id="OAQ13894.1"/>
    </source>
</evidence>
<evidence type="ECO:0000256" key="1">
    <source>
        <dbReference type="ARBA" id="ARBA00023002"/>
    </source>
</evidence>
<dbReference type="PANTHER" id="PTHR47307:SF1">
    <property type="entry name" value="GLUTATHIONE-REGULATED POTASSIUM-EFFLUX SYSTEM ANCILLARY PROTEIN KEFG"/>
    <property type="match status" value="1"/>
</dbReference>
<dbReference type="Proteomes" id="UP000078358">
    <property type="component" value="Unassembled WGS sequence"/>
</dbReference>